<dbReference type="InterPro" id="IPR010998">
    <property type="entry name" value="Integrase_recombinase_N"/>
</dbReference>
<dbReference type="InterPro" id="IPR044068">
    <property type="entry name" value="CB"/>
</dbReference>
<feature type="domain" description="Tyr recombinase" evidence="5">
    <location>
        <begin position="169"/>
        <end position="364"/>
    </location>
</feature>
<comment type="similarity">
    <text evidence="1">Belongs to the 'phage' integrase family.</text>
</comment>
<dbReference type="GO" id="GO:0006310">
    <property type="term" value="P:DNA recombination"/>
    <property type="evidence" value="ECO:0007669"/>
    <property type="project" value="UniProtKB-KW"/>
</dbReference>
<dbReference type="SUPFAM" id="SSF56349">
    <property type="entry name" value="DNA breaking-rejoining enzymes"/>
    <property type="match status" value="1"/>
</dbReference>
<comment type="caution">
    <text evidence="7">The sequence shown here is derived from an EMBL/GenBank/DDBJ whole genome shotgun (WGS) entry which is preliminary data.</text>
</comment>
<dbReference type="Gene3D" id="1.10.150.130">
    <property type="match status" value="1"/>
</dbReference>
<sequence length="373" mass="41287">MASIKKREIPKSDGSTTIRWRARYRDRRGEMHEKLFAREREAKDWIATQTASVVTGKHVAPRDGSVTLSNYAEHWLTRYRPEAPSSVASARVHVHKIQGAPFASKGIVDVEPVDVEDWLADLADEGRAPSYIAAVHARLRSIYKYAIDRERIIHHNPAAAVKGRGGRRREYTLCSPEQMWAIHEHAETDSVKIGILLGAFAGLRVGEIVGLRPEDCFVLDPSSAYVYPRQQFGGAPLKTPGSAARVEIPSEFATTLRRHIESRPSDSLLVNQWGKPLQQVVFSKSFQRARDKAIAVEVEAGVPVGQRIPTNLRAHDLRHLCASMLFAAGRPVPEVAEHLRHASSAVTLAVYSHMIPGRGRAGADALSSSWRSA</sequence>
<keyword evidence="8" id="KW-1185">Reference proteome</keyword>
<feature type="domain" description="Core-binding (CB)" evidence="6">
    <location>
        <begin position="66"/>
        <end position="147"/>
    </location>
</feature>
<keyword evidence="2 4" id="KW-0238">DNA-binding</keyword>
<accession>A0A512HRX1</accession>
<dbReference type="PROSITE" id="PS51898">
    <property type="entry name" value="TYR_RECOMBINASE"/>
    <property type="match status" value="1"/>
</dbReference>
<organism evidence="7 8">
    <name type="scientific">Aeromicrobium flavum</name>
    <dbReference type="NCBI Taxonomy" id="416568"/>
    <lineage>
        <taxon>Bacteria</taxon>
        <taxon>Bacillati</taxon>
        <taxon>Actinomycetota</taxon>
        <taxon>Actinomycetes</taxon>
        <taxon>Propionibacteriales</taxon>
        <taxon>Nocardioidaceae</taxon>
        <taxon>Aeromicrobium</taxon>
    </lineage>
</organism>
<evidence type="ECO:0000256" key="4">
    <source>
        <dbReference type="PROSITE-ProRule" id="PRU01248"/>
    </source>
</evidence>
<dbReference type="InterPro" id="IPR050090">
    <property type="entry name" value="Tyrosine_recombinase_XerCD"/>
</dbReference>
<dbReference type="Pfam" id="PF00589">
    <property type="entry name" value="Phage_integrase"/>
    <property type="match status" value="1"/>
</dbReference>
<dbReference type="AlphaFoldDB" id="A0A512HRX1"/>
<dbReference type="EMBL" id="BJZQ01000001">
    <property type="protein sequence ID" value="GEO88198.1"/>
    <property type="molecule type" value="Genomic_DNA"/>
</dbReference>
<dbReference type="GO" id="GO:0003677">
    <property type="term" value="F:DNA binding"/>
    <property type="evidence" value="ECO:0007669"/>
    <property type="project" value="UniProtKB-UniRule"/>
</dbReference>
<evidence type="ECO:0000256" key="3">
    <source>
        <dbReference type="ARBA" id="ARBA00023172"/>
    </source>
</evidence>
<gene>
    <name evidence="7" type="ORF">AFL01nite_05250</name>
</gene>
<evidence type="ECO:0000313" key="8">
    <source>
        <dbReference type="Proteomes" id="UP000321769"/>
    </source>
</evidence>
<proteinExistence type="inferred from homology"/>
<dbReference type="GO" id="GO:0015074">
    <property type="term" value="P:DNA integration"/>
    <property type="evidence" value="ECO:0007669"/>
    <property type="project" value="InterPro"/>
</dbReference>
<dbReference type="InterPro" id="IPR013762">
    <property type="entry name" value="Integrase-like_cat_sf"/>
</dbReference>
<evidence type="ECO:0000259" key="5">
    <source>
        <dbReference type="PROSITE" id="PS51898"/>
    </source>
</evidence>
<dbReference type="InterPro" id="IPR002104">
    <property type="entry name" value="Integrase_catalytic"/>
</dbReference>
<reference evidence="7 8" key="1">
    <citation type="submission" date="2019-07" db="EMBL/GenBank/DDBJ databases">
        <title>Whole genome shotgun sequence of Aeromicrobium flavum NBRC 107625.</title>
        <authorList>
            <person name="Hosoyama A."/>
            <person name="Uohara A."/>
            <person name="Ohji S."/>
            <person name="Ichikawa N."/>
        </authorList>
    </citation>
    <scope>NUCLEOTIDE SEQUENCE [LARGE SCALE GENOMIC DNA]</scope>
    <source>
        <strain evidence="7 8">NBRC 107625</strain>
    </source>
</reference>
<dbReference type="PANTHER" id="PTHR30349">
    <property type="entry name" value="PHAGE INTEGRASE-RELATED"/>
    <property type="match status" value="1"/>
</dbReference>
<dbReference type="RefSeq" id="WP_146825517.1">
    <property type="nucleotide sequence ID" value="NZ_BAAAYQ010000001.1"/>
</dbReference>
<evidence type="ECO:0000256" key="2">
    <source>
        <dbReference type="ARBA" id="ARBA00023125"/>
    </source>
</evidence>
<name>A0A512HRX1_9ACTN</name>
<dbReference type="PANTHER" id="PTHR30349:SF64">
    <property type="entry name" value="PROPHAGE INTEGRASE INTD-RELATED"/>
    <property type="match status" value="1"/>
</dbReference>
<keyword evidence="3" id="KW-0233">DNA recombination</keyword>
<dbReference type="OrthoDB" id="1822491at2"/>
<dbReference type="Proteomes" id="UP000321769">
    <property type="component" value="Unassembled WGS sequence"/>
</dbReference>
<evidence type="ECO:0000256" key="1">
    <source>
        <dbReference type="ARBA" id="ARBA00008857"/>
    </source>
</evidence>
<dbReference type="PROSITE" id="PS51900">
    <property type="entry name" value="CB"/>
    <property type="match status" value="1"/>
</dbReference>
<protein>
    <submittedName>
        <fullName evidence="7">Site-specific integrase</fullName>
    </submittedName>
</protein>
<evidence type="ECO:0000259" key="6">
    <source>
        <dbReference type="PROSITE" id="PS51900"/>
    </source>
</evidence>
<dbReference type="Gene3D" id="1.10.443.10">
    <property type="entry name" value="Intergrase catalytic core"/>
    <property type="match status" value="1"/>
</dbReference>
<dbReference type="InterPro" id="IPR011010">
    <property type="entry name" value="DNA_brk_join_enz"/>
</dbReference>
<evidence type="ECO:0000313" key="7">
    <source>
        <dbReference type="EMBL" id="GEO88198.1"/>
    </source>
</evidence>